<name>A0AA38TJW2_9ASTR</name>
<dbReference type="Pfam" id="PF00665">
    <property type="entry name" value="rve"/>
    <property type="match status" value="1"/>
</dbReference>
<organism evidence="5 6">
    <name type="scientific">Centaurea solstitialis</name>
    <name type="common">yellow star-thistle</name>
    <dbReference type="NCBI Taxonomy" id="347529"/>
    <lineage>
        <taxon>Eukaryota</taxon>
        <taxon>Viridiplantae</taxon>
        <taxon>Streptophyta</taxon>
        <taxon>Embryophyta</taxon>
        <taxon>Tracheophyta</taxon>
        <taxon>Spermatophyta</taxon>
        <taxon>Magnoliopsida</taxon>
        <taxon>eudicotyledons</taxon>
        <taxon>Gunneridae</taxon>
        <taxon>Pentapetalae</taxon>
        <taxon>asterids</taxon>
        <taxon>campanulids</taxon>
        <taxon>Asterales</taxon>
        <taxon>Asteraceae</taxon>
        <taxon>Carduoideae</taxon>
        <taxon>Cardueae</taxon>
        <taxon>Centaureinae</taxon>
        <taxon>Centaurea</taxon>
    </lineage>
</organism>
<feature type="compositionally biased region" description="Basic and acidic residues" evidence="3">
    <location>
        <begin position="482"/>
        <end position="498"/>
    </location>
</feature>
<dbReference type="InterPro" id="IPR025724">
    <property type="entry name" value="GAG-pre-integrase_dom"/>
</dbReference>
<keyword evidence="1" id="KW-0479">Metal-binding</keyword>
<evidence type="ECO:0000256" key="3">
    <source>
        <dbReference type="SAM" id="MobiDB-lite"/>
    </source>
</evidence>
<dbReference type="GO" id="GO:0046872">
    <property type="term" value="F:metal ion binding"/>
    <property type="evidence" value="ECO:0007669"/>
    <property type="project" value="UniProtKB-KW"/>
</dbReference>
<evidence type="ECO:0000313" key="5">
    <source>
        <dbReference type="EMBL" id="KAJ9556676.1"/>
    </source>
</evidence>
<dbReference type="GO" id="GO:0015074">
    <property type="term" value="P:DNA integration"/>
    <property type="evidence" value="ECO:0007669"/>
    <property type="project" value="InterPro"/>
</dbReference>
<dbReference type="AlphaFoldDB" id="A0AA38TJW2"/>
<evidence type="ECO:0000313" key="6">
    <source>
        <dbReference type="Proteomes" id="UP001172457"/>
    </source>
</evidence>
<feature type="region of interest" description="Disordered" evidence="3">
    <location>
        <begin position="444"/>
        <end position="498"/>
    </location>
</feature>
<dbReference type="PANTHER" id="PTHR42648:SF22">
    <property type="entry name" value="REVERSE TRANSCRIPTASE TY1_COPIA-TYPE DOMAIN-CONTAINING PROTEIN"/>
    <property type="match status" value="1"/>
</dbReference>
<feature type="domain" description="Integrase catalytic" evidence="4">
    <location>
        <begin position="130"/>
        <end position="297"/>
    </location>
</feature>
<dbReference type="PANTHER" id="PTHR42648">
    <property type="entry name" value="TRANSPOSASE, PUTATIVE-RELATED"/>
    <property type="match status" value="1"/>
</dbReference>
<evidence type="ECO:0000259" key="4">
    <source>
        <dbReference type="PROSITE" id="PS50994"/>
    </source>
</evidence>
<feature type="non-terminal residue" evidence="5">
    <location>
        <position position="1"/>
    </location>
</feature>
<dbReference type="Gene3D" id="3.30.420.10">
    <property type="entry name" value="Ribonuclease H-like superfamily/Ribonuclease H"/>
    <property type="match status" value="1"/>
</dbReference>
<dbReference type="EMBL" id="JARYMX010000003">
    <property type="protein sequence ID" value="KAJ9556676.1"/>
    <property type="molecule type" value="Genomic_DNA"/>
</dbReference>
<gene>
    <name evidence="5" type="ORF">OSB04_011290</name>
</gene>
<sequence length="968" mass="110228">MKLKNCLYIPALSSKLLSISQVTKELNCVVLMYPTFCILQDILTREIIGRGTERGGLYYVDEVTHQGHAMLAHGTADRQLWLWHRRLGHPSFGYLKMLFPSLFLNKSTCIKCETCVLAKNHRVSFNSSNTRVNSVFSLVHSDVWGPAPNSKKNQFRYFVLFVDDFSRMTWVYFMKHKSEVPDKFFMFYKMIQTQFNKKIQILRSDNGGEFVNQTMQSFIQENGLIHQTSCSNTPQQNGVVERNNRILLEKTRAMMIESQVPKSFWPEAVATSVYLLNRLPTQILGHKTPLKTLESQVTIPSVLTLPPRIFGCSVFTHIPKIHRDKLGPCAEKCVFVGYGPHQMGYRCYNPVSRRIHVTMDCDFLESEFYFDNQPRIQGESIRESLDWLSCSEAVPTEQVDGATESLTINIGGVDEPVYTTSESISKDVQQEMSESQRDSYLHAANDDNSVPETEPDETKPEEPEVRVLPPRKNRGIPPNRFSPEHKKRESKYPIDGDRGRVGEAAKAFSVTLLSENIPRTAQEASEKPEWGEAMSTEMKALEENNTWEKCVLPEGGFLPSNTKLMEQLNGSDKEEITRLQENLFKEFEMKDLGGLKYFLGIEVLRSRERIFISQKKYILDLLVETGMVDCKPVDTPIIVNHNLKINEGAKPANKERYQRLGGKLIYLAHTRPDIAYAVGVVSQFMHQPQKEHMEAVMRIIQYLKGTPGRGIVFKRNGHLNVEAFTDADWASNPNGRRSTSGFFTLLGGNLVTWRSKKQKVVSLSSAESEFRGIVKGVTEILWLKKLMKEIGFPIRLPTRLFCDNEAAISISENPVQHDRTKHVEVDRHFIKEKIEDGTVELPYVKSEEQLADILTKAIPGKVFKSVRASWVLEIPLHNLRGSVEISQNKDNELDIKENDLIVKLVILNIVKGRTVITLPGHVSIPDFFLGSPSPLLDFAGNPLPRRDMTEQDRTVQDRTEQNRTVFGV</sequence>
<proteinExistence type="predicted"/>
<reference evidence="5" key="1">
    <citation type="submission" date="2023-03" db="EMBL/GenBank/DDBJ databases">
        <title>Chromosome-scale reference genome and RAD-based genetic map of yellow starthistle (Centaurea solstitialis) reveal putative structural variation and QTLs associated with invader traits.</title>
        <authorList>
            <person name="Reatini B."/>
            <person name="Cang F.A."/>
            <person name="Jiang Q."/>
            <person name="Mckibben M.T.W."/>
            <person name="Barker M.S."/>
            <person name="Rieseberg L.H."/>
            <person name="Dlugosch K.M."/>
        </authorList>
    </citation>
    <scope>NUCLEOTIDE SEQUENCE</scope>
    <source>
        <strain evidence="5">CAN-66</strain>
        <tissue evidence="5">Leaf</tissue>
    </source>
</reference>
<accession>A0AA38TJW2</accession>
<dbReference type="InterPro" id="IPR001584">
    <property type="entry name" value="Integrase_cat-core"/>
</dbReference>
<feature type="region of interest" description="Disordered" evidence="3">
    <location>
        <begin position="946"/>
        <end position="968"/>
    </location>
</feature>
<dbReference type="InterPro" id="IPR013103">
    <property type="entry name" value="RVT_2"/>
</dbReference>
<evidence type="ECO:0000256" key="1">
    <source>
        <dbReference type="ARBA" id="ARBA00022723"/>
    </source>
</evidence>
<dbReference type="InterPro" id="IPR036397">
    <property type="entry name" value="RNaseH_sf"/>
</dbReference>
<dbReference type="InterPro" id="IPR039537">
    <property type="entry name" value="Retrotran_Ty1/copia-like"/>
</dbReference>
<dbReference type="GO" id="GO:0016787">
    <property type="term" value="F:hydrolase activity"/>
    <property type="evidence" value="ECO:0007669"/>
    <property type="project" value="UniProtKB-KW"/>
</dbReference>
<dbReference type="InterPro" id="IPR012337">
    <property type="entry name" value="RNaseH-like_sf"/>
</dbReference>
<dbReference type="SUPFAM" id="SSF53098">
    <property type="entry name" value="Ribonuclease H-like"/>
    <property type="match status" value="1"/>
</dbReference>
<dbReference type="Pfam" id="PF07727">
    <property type="entry name" value="RVT_2"/>
    <property type="match status" value="1"/>
</dbReference>
<dbReference type="SUPFAM" id="SSF56672">
    <property type="entry name" value="DNA/RNA polymerases"/>
    <property type="match status" value="1"/>
</dbReference>
<evidence type="ECO:0000256" key="2">
    <source>
        <dbReference type="ARBA" id="ARBA00022801"/>
    </source>
</evidence>
<dbReference type="GO" id="GO:0003676">
    <property type="term" value="F:nucleic acid binding"/>
    <property type="evidence" value="ECO:0007669"/>
    <property type="project" value="InterPro"/>
</dbReference>
<comment type="caution">
    <text evidence="5">The sequence shown here is derived from an EMBL/GenBank/DDBJ whole genome shotgun (WGS) entry which is preliminary data.</text>
</comment>
<feature type="compositionally biased region" description="Basic and acidic residues" evidence="3">
    <location>
        <begin position="456"/>
        <end position="465"/>
    </location>
</feature>
<dbReference type="InterPro" id="IPR057670">
    <property type="entry name" value="SH3_retrovirus"/>
</dbReference>
<dbReference type="Proteomes" id="UP001172457">
    <property type="component" value="Chromosome 3"/>
</dbReference>
<dbReference type="InterPro" id="IPR043502">
    <property type="entry name" value="DNA/RNA_pol_sf"/>
</dbReference>
<feature type="compositionally biased region" description="Basic and acidic residues" evidence="3">
    <location>
        <begin position="946"/>
        <end position="961"/>
    </location>
</feature>
<dbReference type="Pfam" id="PF25597">
    <property type="entry name" value="SH3_retrovirus"/>
    <property type="match status" value="1"/>
</dbReference>
<dbReference type="Pfam" id="PF13976">
    <property type="entry name" value="gag_pre-integrs"/>
    <property type="match status" value="1"/>
</dbReference>
<dbReference type="CDD" id="cd09272">
    <property type="entry name" value="RNase_HI_RT_Ty1"/>
    <property type="match status" value="1"/>
</dbReference>
<dbReference type="PROSITE" id="PS50994">
    <property type="entry name" value="INTEGRASE"/>
    <property type="match status" value="1"/>
</dbReference>
<protein>
    <recommendedName>
        <fullName evidence="4">Integrase catalytic domain-containing protein</fullName>
    </recommendedName>
</protein>
<keyword evidence="2" id="KW-0378">Hydrolase</keyword>
<keyword evidence="6" id="KW-1185">Reference proteome</keyword>